<accession>A0A2P4XFL7</accession>
<evidence type="ECO:0000313" key="2">
    <source>
        <dbReference type="Proteomes" id="UP000237271"/>
    </source>
</evidence>
<evidence type="ECO:0000313" key="1">
    <source>
        <dbReference type="EMBL" id="POM64353.1"/>
    </source>
</evidence>
<protein>
    <submittedName>
        <fullName evidence="1">Uncharacterized protein</fullName>
    </submittedName>
</protein>
<name>A0A2P4XFL7_9STRA</name>
<keyword evidence="2" id="KW-1185">Reference proteome</keyword>
<proteinExistence type="predicted"/>
<dbReference type="EMBL" id="NCKW01011122">
    <property type="protein sequence ID" value="POM64353.1"/>
    <property type="molecule type" value="Genomic_DNA"/>
</dbReference>
<dbReference type="Proteomes" id="UP000237271">
    <property type="component" value="Unassembled WGS sequence"/>
</dbReference>
<gene>
    <name evidence="1" type="ORF">PHPALM_20128</name>
</gene>
<reference evidence="1 2" key="1">
    <citation type="journal article" date="2017" name="Genome Biol. Evol.">
        <title>Phytophthora megakarya and P. palmivora, closely related causal agents of cacao black pod rot, underwent increases in genome sizes and gene numbers by different mechanisms.</title>
        <authorList>
            <person name="Ali S.S."/>
            <person name="Shao J."/>
            <person name="Lary D.J."/>
            <person name="Kronmiller B."/>
            <person name="Shen D."/>
            <person name="Strem M.D."/>
            <person name="Amoako-Attah I."/>
            <person name="Akrofi A.Y."/>
            <person name="Begoude B.A."/>
            <person name="Ten Hoopen G.M."/>
            <person name="Coulibaly K."/>
            <person name="Kebe B.I."/>
            <person name="Melnick R.L."/>
            <person name="Guiltinan M.J."/>
            <person name="Tyler B.M."/>
            <person name="Meinhardt L.W."/>
            <person name="Bailey B.A."/>
        </authorList>
    </citation>
    <scope>NUCLEOTIDE SEQUENCE [LARGE SCALE GENOMIC DNA]</scope>
    <source>
        <strain evidence="2">sbr112.9</strain>
    </source>
</reference>
<organism evidence="1 2">
    <name type="scientific">Phytophthora palmivora</name>
    <dbReference type="NCBI Taxonomy" id="4796"/>
    <lineage>
        <taxon>Eukaryota</taxon>
        <taxon>Sar</taxon>
        <taxon>Stramenopiles</taxon>
        <taxon>Oomycota</taxon>
        <taxon>Peronosporomycetes</taxon>
        <taxon>Peronosporales</taxon>
        <taxon>Peronosporaceae</taxon>
        <taxon>Phytophthora</taxon>
    </lineage>
</organism>
<dbReference type="OrthoDB" id="125046at2759"/>
<sequence>MGKGSRWSDAETVQLSLSWLEISEDPIRAAGKKTATFFERVYQHWKLNPEVTKFEGIYMKLKCRERSG</sequence>
<comment type="caution">
    <text evidence="1">The sequence shown here is derived from an EMBL/GenBank/DDBJ whole genome shotgun (WGS) entry which is preliminary data.</text>
</comment>
<dbReference type="AlphaFoldDB" id="A0A2P4XFL7"/>